<gene>
    <name evidence="19" type="ORF">EJB06_24045</name>
</gene>
<evidence type="ECO:0000256" key="12">
    <source>
        <dbReference type="ARBA" id="ARBA00023170"/>
    </source>
</evidence>
<dbReference type="NCBIfam" id="TIGR01783">
    <property type="entry name" value="TonB-siderophor"/>
    <property type="match status" value="1"/>
</dbReference>
<protein>
    <submittedName>
        <fullName evidence="19">TonB-dependent siderophore receptor</fullName>
    </submittedName>
</protein>
<evidence type="ECO:0000259" key="17">
    <source>
        <dbReference type="Pfam" id="PF00593"/>
    </source>
</evidence>
<keyword evidence="3 14" id="KW-0813">Transport</keyword>
<evidence type="ECO:0000259" key="18">
    <source>
        <dbReference type="Pfam" id="PF07715"/>
    </source>
</evidence>
<evidence type="ECO:0000256" key="2">
    <source>
        <dbReference type="ARBA" id="ARBA00009810"/>
    </source>
</evidence>
<evidence type="ECO:0000256" key="13">
    <source>
        <dbReference type="ARBA" id="ARBA00023237"/>
    </source>
</evidence>
<feature type="domain" description="TonB-dependent receptor plug" evidence="18">
    <location>
        <begin position="113"/>
        <end position="211"/>
    </location>
</feature>
<dbReference type="PROSITE" id="PS01156">
    <property type="entry name" value="TONB_DEPENDENT_REC_2"/>
    <property type="match status" value="1"/>
</dbReference>
<dbReference type="InterPro" id="IPR000531">
    <property type="entry name" value="Beta-barrel_TonB"/>
</dbReference>
<evidence type="ECO:0000313" key="20">
    <source>
        <dbReference type="Proteomes" id="UP000278085"/>
    </source>
</evidence>
<dbReference type="CDD" id="cd01347">
    <property type="entry name" value="ligand_gated_channel"/>
    <property type="match status" value="1"/>
</dbReference>
<dbReference type="SUPFAM" id="SSF56935">
    <property type="entry name" value="Porins"/>
    <property type="match status" value="1"/>
</dbReference>
<dbReference type="Proteomes" id="UP000278085">
    <property type="component" value="Unassembled WGS sequence"/>
</dbReference>
<proteinExistence type="inferred from homology"/>
<comment type="similarity">
    <text evidence="2 14 16">Belongs to the TonB-dependent receptor family.</text>
</comment>
<keyword evidence="13 14" id="KW-0998">Cell outer membrane</keyword>
<dbReference type="InterPro" id="IPR012910">
    <property type="entry name" value="Plug_dom"/>
</dbReference>
<feature type="short sequence motif" description="TonB C-terminal box" evidence="15">
    <location>
        <begin position="753"/>
        <end position="770"/>
    </location>
</feature>
<evidence type="ECO:0000256" key="16">
    <source>
        <dbReference type="RuleBase" id="RU003357"/>
    </source>
</evidence>
<keyword evidence="6 14" id="KW-0812">Transmembrane</keyword>
<dbReference type="GO" id="GO:0015344">
    <property type="term" value="F:siderophore uptake transmembrane transporter activity"/>
    <property type="evidence" value="ECO:0007669"/>
    <property type="project" value="TreeGrafter"/>
</dbReference>
<dbReference type="GO" id="GO:0038023">
    <property type="term" value="F:signaling receptor activity"/>
    <property type="evidence" value="ECO:0007669"/>
    <property type="project" value="InterPro"/>
</dbReference>
<evidence type="ECO:0000256" key="7">
    <source>
        <dbReference type="ARBA" id="ARBA00022729"/>
    </source>
</evidence>
<keyword evidence="5" id="KW-0410">Iron transport</keyword>
<keyword evidence="8" id="KW-0408">Iron</keyword>
<dbReference type="EMBL" id="RXLQ01000015">
    <property type="protein sequence ID" value="RSZ56439.1"/>
    <property type="molecule type" value="Genomic_DNA"/>
</dbReference>
<dbReference type="GO" id="GO:0015891">
    <property type="term" value="P:siderophore transport"/>
    <property type="evidence" value="ECO:0007669"/>
    <property type="project" value="InterPro"/>
</dbReference>
<organism evidence="19 20">
    <name type="scientific">Massilia atriviolacea</name>
    <dbReference type="NCBI Taxonomy" id="2495579"/>
    <lineage>
        <taxon>Bacteria</taxon>
        <taxon>Pseudomonadati</taxon>
        <taxon>Pseudomonadota</taxon>
        <taxon>Betaproteobacteria</taxon>
        <taxon>Burkholderiales</taxon>
        <taxon>Oxalobacteraceae</taxon>
        <taxon>Telluria group</taxon>
        <taxon>Massilia</taxon>
    </lineage>
</organism>
<dbReference type="PANTHER" id="PTHR32552">
    <property type="entry name" value="FERRICHROME IRON RECEPTOR-RELATED"/>
    <property type="match status" value="1"/>
</dbReference>
<dbReference type="Gene3D" id="2.170.130.10">
    <property type="entry name" value="TonB-dependent receptor, plug domain"/>
    <property type="match status" value="1"/>
</dbReference>
<evidence type="ECO:0000256" key="11">
    <source>
        <dbReference type="ARBA" id="ARBA00023136"/>
    </source>
</evidence>
<evidence type="ECO:0000313" key="19">
    <source>
        <dbReference type="EMBL" id="RSZ56439.1"/>
    </source>
</evidence>
<accession>A0A430HFZ3</accession>
<dbReference type="AlphaFoldDB" id="A0A430HFZ3"/>
<dbReference type="GO" id="GO:0009279">
    <property type="term" value="C:cell outer membrane"/>
    <property type="evidence" value="ECO:0007669"/>
    <property type="project" value="UniProtKB-SubCell"/>
</dbReference>
<keyword evidence="12 19" id="KW-0675">Receptor</keyword>
<comment type="caution">
    <text evidence="19">The sequence shown here is derived from an EMBL/GenBank/DDBJ whole genome shotgun (WGS) entry which is preliminary data.</text>
</comment>
<dbReference type="InterPro" id="IPR037066">
    <property type="entry name" value="Plug_dom_sf"/>
</dbReference>
<keyword evidence="4 14" id="KW-1134">Transmembrane beta strand</keyword>
<dbReference type="PROSITE" id="PS52016">
    <property type="entry name" value="TONB_DEPENDENT_REC_3"/>
    <property type="match status" value="1"/>
</dbReference>
<keyword evidence="10 16" id="KW-0798">TonB box</keyword>
<keyword evidence="7" id="KW-0732">Signal</keyword>
<evidence type="ECO:0000256" key="4">
    <source>
        <dbReference type="ARBA" id="ARBA00022452"/>
    </source>
</evidence>
<evidence type="ECO:0000256" key="14">
    <source>
        <dbReference type="PROSITE-ProRule" id="PRU01360"/>
    </source>
</evidence>
<keyword evidence="9" id="KW-0406">Ion transport</keyword>
<evidence type="ECO:0000256" key="5">
    <source>
        <dbReference type="ARBA" id="ARBA00022496"/>
    </source>
</evidence>
<dbReference type="InterPro" id="IPR010105">
    <property type="entry name" value="TonB_sidphr_rcpt"/>
</dbReference>
<evidence type="ECO:0000256" key="1">
    <source>
        <dbReference type="ARBA" id="ARBA00004571"/>
    </source>
</evidence>
<feature type="domain" description="TonB-dependent receptor-like beta-barrel" evidence="17">
    <location>
        <begin position="297"/>
        <end position="738"/>
    </location>
</feature>
<name>A0A430HFZ3_9BURK</name>
<dbReference type="Pfam" id="PF07715">
    <property type="entry name" value="Plug"/>
    <property type="match status" value="1"/>
</dbReference>
<evidence type="ECO:0000256" key="9">
    <source>
        <dbReference type="ARBA" id="ARBA00023065"/>
    </source>
</evidence>
<dbReference type="Gene3D" id="2.40.170.20">
    <property type="entry name" value="TonB-dependent receptor, beta-barrel domain"/>
    <property type="match status" value="1"/>
</dbReference>
<reference evidence="19 20" key="1">
    <citation type="submission" date="2018-12" db="EMBL/GenBank/DDBJ databases">
        <authorList>
            <person name="Yang E."/>
        </authorList>
    </citation>
    <scope>NUCLEOTIDE SEQUENCE [LARGE SCALE GENOMIC DNA]</scope>
    <source>
        <strain evidence="19 20">SOD</strain>
    </source>
</reference>
<evidence type="ECO:0000256" key="3">
    <source>
        <dbReference type="ARBA" id="ARBA00022448"/>
    </source>
</evidence>
<keyword evidence="20" id="KW-1185">Reference proteome</keyword>
<evidence type="ECO:0000256" key="6">
    <source>
        <dbReference type="ARBA" id="ARBA00022692"/>
    </source>
</evidence>
<dbReference type="InterPro" id="IPR010917">
    <property type="entry name" value="TonB_rcpt_CS"/>
</dbReference>
<sequence>MKSIMRMIRIYVNTNTHSQESCMFRPSAPAQARPDFTLPRLHHLARGARMLCLSLCACGLAVPLAAHAQPAAADASATMPVITVTAEADNGDTEHSGSFAAKKVKLFKGIESIRDIPQPVTVLSRQFLDERALLDLHDVLQNTPGVTVDYVDSERVTYFSRGYAIDALQVDGLTINQAGSAFIQPDTAVLDRVEVLRGASGMLRGSGNPSATVNMVRKRPTATFQGAAGLTLGSWERRRLEADIGGALNAAGSVRGRLVAVNDDKEFDQKGRSEERKVFYGVVEADLGKRTMLTASLQHTDLNATGAWGNLPGNLDGTPLALPRDTYLGADWNRWNRYNTQAFTELEHRFDNDWSVKVNAAYTELHLKENGFKQTYMTRAARETNPYLMTVTSAQYTGAASDQLNIGASANGPFHAFGRKHQLVLGAESTRNKSVDSWGQGNLYPALIDIRSFDPSSTYPEQDVPMPATKNTPGTITQQAAFATARLSVSDPLTVLLGARVSWWESASPAAPASNYAVNREVTPFAGVVYAFDKQLSAYASYTEIFTPQNVKGADGMILDPIRGEDVEAGLKGEFLGGRLNASAGVFRINNVGKAIEDSSSINPCLPYFTTGYCRIAGGKTRSEGWEMELSGQLLPGWQVMAGYTNTRTRYLVDSSASNVGQPLRSIDPRHVLRLFTSYKPGGALQGLTVGGGAQMQSDASVKSGALTSRQGGYAVYNAMLSYQVGKLVSVQANVNNLFDKTYYKKFGPTGIAYYYGDPRSVSVSLRANF</sequence>
<keyword evidence="11 14" id="KW-0472">Membrane</keyword>
<dbReference type="InterPro" id="IPR036942">
    <property type="entry name" value="Beta-barrel_TonB_sf"/>
</dbReference>
<dbReference type="InterPro" id="IPR039426">
    <property type="entry name" value="TonB-dep_rcpt-like"/>
</dbReference>
<dbReference type="Pfam" id="PF00593">
    <property type="entry name" value="TonB_dep_Rec_b-barrel"/>
    <property type="match status" value="1"/>
</dbReference>
<dbReference type="OrthoDB" id="174652at2"/>
<evidence type="ECO:0000256" key="15">
    <source>
        <dbReference type="PROSITE-ProRule" id="PRU10144"/>
    </source>
</evidence>
<evidence type="ECO:0000256" key="8">
    <source>
        <dbReference type="ARBA" id="ARBA00023004"/>
    </source>
</evidence>
<comment type="subcellular location">
    <subcellularLocation>
        <location evidence="1 14">Cell outer membrane</location>
        <topology evidence="1 14">Multi-pass membrane protein</topology>
    </subcellularLocation>
</comment>
<dbReference type="PANTHER" id="PTHR32552:SF74">
    <property type="entry name" value="HYDROXAMATE SIDEROPHORE RECEPTOR FHUE"/>
    <property type="match status" value="1"/>
</dbReference>
<evidence type="ECO:0000256" key="10">
    <source>
        <dbReference type="ARBA" id="ARBA00023077"/>
    </source>
</evidence>